<dbReference type="EMBL" id="CP034073">
    <property type="protein sequence ID" value="AZG37300.1"/>
    <property type="molecule type" value="Genomic_DNA"/>
</dbReference>
<dbReference type="KEGG" id="spsr:EGC80_22150"/>
<dbReference type="PROSITE" id="PS51257">
    <property type="entry name" value="PROKAR_LIPOPROTEIN"/>
    <property type="match status" value="1"/>
</dbReference>
<proteinExistence type="predicted"/>
<dbReference type="Gene3D" id="3.90.226.10">
    <property type="entry name" value="2-enoyl-CoA Hydratase, Chain A, domain 1"/>
    <property type="match status" value="1"/>
</dbReference>
<evidence type="ECO:0000313" key="2">
    <source>
        <dbReference type="EMBL" id="AZG37300.1"/>
    </source>
</evidence>
<accession>A0A3N4DRV9</accession>
<gene>
    <name evidence="3" type="ORF">EGC77_17100</name>
    <name evidence="2" type="ORF">EGC80_22150</name>
</gene>
<keyword evidence="1" id="KW-0732">Signal</keyword>
<dbReference type="Proteomes" id="UP000273778">
    <property type="component" value="Chromosome"/>
</dbReference>
<evidence type="ECO:0000313" key="3">
    <source>
        <dbReference type="EMBL" id="RPA27497.1"/>
    </source>
</evidence>
<reference evidence="2 4" key="1">
    <citation type="submission" date="2018-11" db="EMBL/GenBank/DDBJ databases">
        <title>Shewanella sp. M2.</title>
        <authorList>
            <person name="Hwang Y.J."/>
            <person name="Hwang C.Y."/>
        </authorList>
    </citation>
    <scope>NUCLEOTIDE SEQUENCE [LARGE SCALE GENOMIC DNA]</scope>
    <source>
        <strain evidence="2 4">M2</strain>
    </source>
</reference>
<reference evidence="5" key="2">
    <citation type="submission" date="2018-11" db="EMBL/GenBank/DDBJ databases">
        <title>Shewanella sp. R106.</title>
        <authorList>
            <person name="Hwang Y.J."/>
            <person name="Hwang C.Y."/>
        </authorList>
    </citation>
    <scope>NUCLEOTIDE SEQUENCE [LARGE SCALE GENOMIC DNA]</scope>
    <source>
        <strain evidence="5">R106</strain>
    </source>
</reference>
<feature type="signal peptide" evidence="1">
    <location>
        <begin position="1"/>
        <end position="19"/>
    </location>
</feature>
<dbReference type="OrthoDB" id="8581915at2"/>
<dbReference type="SUPFAM" id="SSF52096">
    <property type="entry name" value="ClpP/crotonase"/>
    <property type="match status" value="1"/>
</dbReference>
<sequence>MRYLLVALLLALMGCAAQQEPFSVAIDPLLPSTILYNGEITPENVASFEQLITNSPTKIESLIINSGGGDVFAGIRFGELVFEYKLKVVVDKACASSCANYIVTASDDVTVRNGGLLGWHGGALQPIYVPITSNKQRANKMLRKEADDFLTQWQQAEHDFFQMVKVNQAVTILGMVPGLEEKRDAQLFSYDQQTLKQLGLHITYEGEQATTSRFGEYIVQIFSVSPDVLETLLTQHNKILQQH</sequence>
<dbReference type="Proteomes" id="UP000278855">
    <property type="component" value="Unassembled WGS sequence"/>
</dbReference>
<dbReference type="InterPro" id="IPR029045">
    <property type="entry name" value="ClpP/crotonase-like_dom_sf"/>
</dbReference>
<evidence type="ECO:0000313" key="4">
    <source>
        <dbReference type="Proteomes" id="UP000273778"/>
    </source>
</evidence>
<reference evidence="3" key="3">
    <citation type="submission" date="2018-11" db="EMBL/GenBank/DDBJ databases">
        <authorList>
            <person name="Hwang Y.J."/>
            <person name="Hwang C.Y."/>
        </authorList>
    </citation>
    <scope>NUCLEOTIDE SEQUENCE</scope>
    <source>
        <strain evidence="3">R106</strain>
    </source>
</reference>
<protein>
    <recommendedName>
        <fullName evidence="6">Lipoprotein</fullName>
    </recommendedName>
</protein>
<name>A0A3N4DRV9_9GAMM</name>
<feature type="chain" id="PRO_5018033871" description="Lipoprotein" evidence="1">
    <location>
        <begin position="20"/>
        <end position="243"/>
    </location>
</feature>
<evidence type="ECO:0000256" key="1">
    <source>
        <dbReference type="SAM" id="SignalP"/>
    </source>
</evidence>
<dbReference type="EMBL" id="RKKB01000012">
    <property type="protein sequence ID" value="RPA27497.1"/>
    <property type="molecule type" value="Genomic_DNA"/>
</dbReference>
<evidence type="ECO:0000313" key="5">
    <source>
        <dbReference type="Proteomes" id="UP000278855"/>
    </source>
</evidence>
<dbReference type="AlphaFoldDB" id="A0A3N4DRV9"/>
<organism evidence="3 5">
    <name type="scientific">Shewanella psychromarinicola</name>
    <dbReference type="NCBI Taxonomy" id="2487742"/>
    <lineage>
        <taxon>Bacteria</taxon>
        <taxon>Pseudomonadati</taxon>
        <taxon>Pseudomonadota</taxon>
        <taxon>Gammaproteobacteria</taxon>
        <taxon>Alteromonadales</taxon>
        <taxon>Shewanellaceae</taxon>
        <taxon>Shewanella</taxon>
    </lineage>
</organism>
<keyword evidence="4" id="KW-1185">Reference proteome</keyword>
<dbReference type="RefSeq" id="WP_124013674.1">
    <property type="nucleotide sequence ID" value="NZ_CP034073.1"/>
</dbReference>
<evidence type="ECO:0008006" key="6">
    <source>
        <dbReference type="Google" id="ProtNLM"/>
    </source>
</evidence>